<dbReference type="AlphaFoldDB" id="S8FE22"/>
<dbReference type="EMBL" id="KE504154">
    <property type="protein sequence ID" value="EPS99715.1"/>
    <property type="molecule type" value="Genomic_DNA"/>
</dbReference>
<name>S8FE22_FOMSC</name>
<sequence length="328" mass="36393">MASTPRRCSMEARTRVESNCSEKGVQLRNGAVPLSAHTIAFTSASARTMQDSHSNEATRLLPVVSVHGCSVAKAMGFKSRADPGFTSFTGCTATWKRILRELAPLYFDVGRYYHEQDPELMKEYMDTVVEKVPWITKYEDCWPIRAYTMKWLDSARWEYNHRRSSKGPTVLAEQNATGTAMLGGVQGANFNQGIVTTRKRYHAIQHARDSVLPTMSLRRSGAPSSKCAPPASSPRSASSTTVDESDAPVDKAVFEPRTGFVRDFLHGLRPSMEDLTPKFVGAGIVNETCLGALAEMPDWEKDKLLRDDMSLKPFQLRVVRVGLAELQA</sequence>
<evidence type="ECO:0000313" key="3">
    <source>
        <dbReference type="Proteomes" id="UP000015241"/>
    </source>
</evidence>
<dbReference type="Proteomes" id="UP000015241">
    <property type="component" value="Unassembled WGS sequence"/>
</dbReference>
<proteinExistence type="predicted"/>
<keyword evidence="3" id="KW-1185">Reference proteome</keyword>
<dbReference type="HOGENOM" id="CLU_073363_0_0_1"/>
<feature type="region of interest" description="Disordered" evidence="1">
    <location>
        <begin position="212"/>
        <end position="249"/>
    </location>
</feature>
<evidence type="ECO:0000256" key="1">
    <source>
        <dbReference type="SAM" id="MobiDB-lite"/>
    </source>
</evidence>
<accession>S8FE22</accession>
<dbReference type="OrthoDB" id="2801937at2759"/>
<gene>
    <name evidence="2" type="ORF">FOMPIDRAFT_115119</name>
</gene>
<organism evidence="2 3">
    <name type="scientific">Fomitopsis schrenkii</name>
    <name type="common">Brown rot fungus</name>
    <dbReference type="NCBI Taxonomy" id="2126942"/>
    <lineage>
        <taxon>Eukaryota</taxon>
        <taxon>Fungi</taxon>
        <taxon>Dikarya</taxon>
        <taxon>Basidiomycota</taxon>
        <taxon>Agaricomycotina</taxon>
        <taxon>Agaricomycetes</taxon>
        <taxon>Polyporales</taxon>
        <taxon>Fomitopsis</taxon>
    </lineage>
</organism>
<protein>
    <submittedName>
        <fullName evidence="2">Uncharacterized protein</fullName>
    </submittedName>
</protein>
<evidence type="ECO:0000313" key="2">
    <source>
        <dbReference type="EMBL" id="EPS99715.1"/>
    </source>
</evidence>
<reference evidence="2 3" key="1">
    <citation type="journal article" date="2012" name="Science">
        <title>The Paleozoic origin of enzymatic lignin decomposition reconstructed from 31 fungal genomes.</title>
        <authorList>
            <person name="Floudas D."/>
            <person name="Binder M."/>
            <person name="Riley R."/>
            <person name="Barry K."/>
            <person name="Blanchette R.A."/>
            <person name="Henrissat B."/>
            <person name="Martinez A.T."/>
            <person name="Otillar R."/>
            <person name="Spatafora J.W."/>
            <person name="Yadav J.S."/>
            <person name="Aerts A."/>
            <person name="Benoit I."/>
            <person name="Boyd A."/>
            <person name="Carlson A."/>
            <person name="Copeland A."/>
            <person name="Coutinho P.M."/>
            <person name="de Vries R.P."/>
            <person name="Ferreira P."/>
            <person name="Findley K."/>
            <person name="Foster B."/>
            <person name="Gaskell J."/>
            <person name="Glotzer D."/>
            <person name="Gorecki P."/>
            <person name="Heitman J."/>
            <person name="Hesse C."/>
            <person name="Hori C."/>
            <person name="Igarashi K."/>
            <person name="Jurgens J.A."/>
            <person name="Kallen N."/>
            <person name="Kersten P."/>
            <person name="Kohler A."/>
            <person name="Kuees U."/>
            <person name="Kumar T.K.A."/>
            <person name="Kuo A."/>
            <person name="LaButti K."/>
            <person name="Larrondo L.F."/>
            <person name="Lindquist E."/>
            <person name="Ling A."/>
            <person name="Lombard V."/>
            <person name="Lucas S."/>
            <person name="Lundell T."/>
            <person name="Martin R."/>
            <person name="McLaughlin D.J."/>
            <person name="Morgenstern I."/>
            <person name="Morin E."/>
            <person name="Murat C."/>
            <person name="Nagy L.G."/>
            <person name="Nolan M."/>
            <person name="Ohm R.A."/>
            <person name="Patyshakuliyeva A."/>
            <person name="Rokas A."/>
            <person name="Ruiz-Duenas F.J."/>
            <person name="Sabat G."/>
            <person name="Salamov A."/>
            <person name="Samejima M."/>
            <person name="Schmutz J."/>
            <person name="Slot J.C."/>
            <person name="St John F."/>
            <person name="Stenlid J."/>
            <person name="Sun H."/>
            <person name="Sun S."/>
            <person name="Syed K."/>
            <person name="Tsang A."/>
            <person name="Wiebenga A."/>
            <person name="Young D."/>
            <person name="Pisabarro A."/>
            <person name="Eastwood D.C."/>
            <person name="Martin F."/>
            <person name="Cullen D."/>
            <person name="Grigoriev I.V."/>
            <person name="Hibbett D.S."/>
        </authorList>
    </citation>
    <scope>NUCLEOTIDE SEQUENCE</scope>
    <source>
        <strain evidence="3">FP-58527</strain>
    </source>
</reference>
<dbReference type="InParanoid" id="S8FE22"/>
<feature type="compositionally biased region" description="Low complexity" evidence="1">
    <location>
        <begin position="220"/>
        <end position="239"/>
    </location>
</feature>